<evidence type="ECO:0000313" key="3">
    <source>
        <dbReference type="Proteomes" id="UP001215280"/>
    </source>
</evidence>
<evidence type="ECO:0000313" key="2">
    <source>
        <dbReference type="EMBL" id="KAJ7781875.1"/>
    </source>
</evidence>
<protein>
    <recommendedName>
        <fullName evidence="4">F-box domain-containing protein</fullName>
    </recommendedName>
</protein>
<dbReference type="InterPro" id="IPR032675">
    <property type="entry name" value="LRR_dom_sf"/>
</dbReference>
<keyword evidence="3" id="KW-1185">Reference proteome</keyword>
<dbReference type="SUPFAM" id="SSF52047">
    <property type="entry name" value="RNI-like"/>
    <property type="match status" value="1"/>
</dbReference>
<organism evidence="2 3">
    <name type="scientific">Mycena maculata</name>
    <dbReference type="NCBI Taxonomy" id="230809"/>
    <lineage>
        <taxon>Eukaryota</taxon>
        <taxon>Fungi</taxon>
        <taxon>Dikarya</taxon>
        <taxon>Basidiomycota</taxon>
        <taxon>Agaricomycotina</taxon>
        <taxon>Agaricomycetes</taxon>
        <taxon>Agaricomycetidae</taxon>
        <taxon>Agaricales</taxon>
        <taxon>Marasmiineae</taxon>
        <taxon>Mycenaceae</taxon>
        <taxon>Mycena</taxon>
    </lineage>
</organism>
<evidence type="ECO:0008006" key="4">
    <source>
        <dbReference type="Google" id="ProtNLM"/>
    </source>
</evidence>
<dbReference type="Proteomes" id="UP001215280">
    <property type="component" value="Unassembled WGS sequence"/>
</dbReference>
<evidence type="ECO:0000256" key="1">
    <source>
        <dbReference type="SAM" id="Phobius"/>
    </source>
</evidence>
<name>A0AAD7KB08_9AGAR</name>
<feature type="transmembrane region" description="Helical" evidence="1">
    <location>
        <begin position="7"/>
        <end position="26"/>
    </location>
</feature>
<gene>
    <name evidence="2" type="ORF">DFH07DRAFT_390317</name>
</gene>
<proteinExistence type="predicted"/>
<accession>A0AAD7KB08</accession>
<keyword evidence="1" id="KW-0812">Transmembrane</keyword>
<keyword evidence="1" id="KW-1133">Transmembrane helix</keyword>
<comment type="caution">
    <text evidence="2">The sequence shown here is derived from an EMBL/GenBank/DDBJ whole genome shotgun (WGS) entry which is preliminary data.</text>
</comment>
<sequence length="488" mass="54460">MDIPSDIWRCIAGFLPVACIFTLYSVNRTFLEIYLEKKYKAVDLAAYKSAKALLKHLKDSSYVHSVRVQPWVVIAKEPKACSWKLLNACVFPTHAFEENTEAEILKRLRKQTQRIADGIKKLPALQKYHIDWDEGPFQPEFYSALLDVIPAIGRGLSTLCLKVPLQNMDSLPCLATHLPKLENLMLTIHTDAFIASEICQKIVGLVVFVNSGIRTLRSLSISTTPTSMYLDLGPFFDHLGRGKRLTSFTLCIPFDGGHLADPGPLRRFLMNHRATLRSITLGTMRAAAHPAPGASTAKFWIRDTFKNHPSLPALEQVSLSLRPLRTDLSPLVQGLASLRSQLRVLKLSERPLECAELVRLLGVLGDAPLLRVLSLRIRWLSPEVVDLLAVGLPALSALDLHFTEVVHQESASDVASVRSEDSYGLSRQSELMLFCQALQGKRYAHWNLTRLAVPENPHGQMRWLDAMERVFVGCIPGLTSFGELVSTV</sequence>
<dbReference type="EMBL" id="JARJLG010000004">
    <property type="protein sequence ID" value="KAJ7781875.1"/>
    <property type="molecule type" value="Genomic_DNA"/>
</dbReference>
<keyword evidence="1" id="KW-0472">Membrane</keyword>
<dbReference type="Gene3D" id="3.80.10.10">
    <property type="entry name" value="Ribonuclease Inhibitor"/>
    <property type="match status" value="1"/>
</dbReference>
<reference evidence="2" key="1">
    <citation type="submission" date="2023-03" db="EMBL/GenBank/DDBJ databases">
        <title>Massive genome expansion in bonnet fungi (Mycena s.s.) driven by repeated elements and novel gene families across ecological guilds.</title>
        <authorList>
            <consortium name="Lawrence Berkeley National Laboratory"/>
            <person name="Harder C.B."/>
            <person name="Miyauchi S."/>
            <person name="Viragh M."/>
            <person name="Kuo A."/>
            <person name="Thoen E."/>
            <person name="Andreopoulos B."/>
            <person name="Lu D."/>
            <person name="Skrede I."/>
            <person name="Drula E."/>
            <person name="Henrissat B."/>
            <person name="Morin E."/>
            <person name="Kohler A."/>
            <person name="Barry K."/>
            <person name="LaButti K."/>
            <person name="Morin E."/>
            <person name="Salamov A."/>
            <person name="Lipzen A."/>
            <person name="Mereny Z."/>
            <person name="Hegedus B."/>
            <person name="Baldrian P."/>
            <person name="Stursova M."/>
            <person name="Weitz H."/>
            <person name="Taylor A."/>
            <person name="Grigoriev I.V."/>
            <person name="Nagy L.G."/>
            <person name="Martin F."/>
            <person name="Kauserud H."/>
        </authorList>
    </citation>
    <scope>NUCLEOTIDE SEQUENCE</scope>
    <source>
        <strain evidence="2">CBHHK188m</strain>
    </source>
</reference>
<dbReference type="AlphaFoldDB" id="A0AAD7KB08"/>